<comment type="similarity">
    <text evidence="2">Belongs to the metallo-dependent hydrolases superfamily. Adenosine and AMP deaminases family.</text>
</comment>
<dbReference type="Proteomes" id="UP001526201">
    <property type="component" value="Unassembled WGS sequence"/>
</dbReference>
<name>A0ABT3CIS6_9MYCO</name>
<reference evidence="7 8" key="1">
    <citation type="journal article" date="2022" name="BMC Genomics">
        <title>Comparative genome analysis of mycobacteria focusing on tRNA and non-coding RNA.</title>
        <authorList>
            <person name="Behra P.R.K."/>
            <person name="Pettersson B.M.F."/>
            <person name="Ramesh M."/>
            <person name="Das S."/>
            <person name="Dasgupta S."/>
            <person name="Kirsebom L.A."/>
        </authorList>
    </citation>
    <scope>NUCLEOTIDE SEQUENCE [LARGE SCALE GENOMIC DNA]</scope>
    <source>
        <strain evidence="7 8">DSM 44078</strain>
    </source>
</reference>
<dbReference type="PANTHER" id="PTHR43114">
    <property type="entry name" value="ADENINE DEAMINASE"/>
    <property type="match status" value="1"/>
</dbReference>
<evidence type="ECO:0000256" key="2">
    <source>
        <dbReference type="ARBA" id="ARBA00006676"/>
    </source>
</evidence>
<feature type="domain" description="Adenosine deaminase" evidence="6">
    <location>
        <begin position="8"/>
        <end position="320"/>
    </location>
</feature>
<protein>
    <submittedName>
        <fullName evidence="7">Adenosine deaminase family protein</fullName>
    </submittedName>
</protein>
<dbReference type="SUPFAM" id="SSF51556">
    <property type="entry name" value="Metallo-dependent hydrolases"/>
    <property type="match status" value="1"/>
</dbReference>
<evidence type="ECO:0000256" key="5">
    <source>
        <dbReference type="ARBA" id="ARBA00022833"/>
    </source>
</evidence>
<keyword evidence="4" id="KW-0378">Hydrolase</keyword>
<evidence type="ECO:0000313" key="7">
    <source>
        <dbReference type="EMBL" id="MCV7229361.1"/>
    </source>
</evidence>
<dbReference type="Gene3D" id="3.20.20.140">
    <property type="entry name" value="Metal-dependent hydrolases"/>
    <property type="match status" value="1"/>
</dbReference>
<proteinExistence type="inferred from homology"/>
<dbReference type="InterPro" id="IPR006330">
    <property type="entry name" value="Ado/ade_deaminase"/>
</dbReference>
<evidence type="ECO:0000313" key="8">
    <source>
        <dbReference type="Proteomes" id="UP001526201"/>
    </source>
</evidence>
<keyword evidence="8" id="KW-1185">Reference proteome</keyword>
<comment type="cofactor">
    <cofactor evidence="1">
        <name>Zn(2+)</name>
        <dbReference type="ChEBI" id="CHEBI:29105"/>
    </cofactor>
</comment>
<evidence type="ECO:0000256" key="1">
    <source>
        <dbReference type="ARBA" id="ARBA00001947"/>
    </source>
</evidence>
<keyword evidence="3" id="KW-0479">Metal-binding</keyword>
<comment type="caution">
    <text evidence="7">The sequence shown here is derived from an EMBL/GenBank/DDBJ whole genome shotgun (WGS) entry which is preliminary data.</text>
</comment>
<dbReference type="RefSeq" id="WP_264070587.1">
    <property type="nucleotide sequence ID" value="NZ_JACKTY010000041.1"/>
</dbReference>
<evidence type="ECO:0000256" key="3">
    <source>
        <dbReference type="ARBA" id="ARBA00022723"/>
    </source>
</evidence>
<sequence>MRSLRDLPKAHLHAHLDGSYPLAAVQELAQRRRTPFDRPDQFPDVWSFFDAYGTVPALVESREDLAGLCRALVHQEAAQGVVYLEPAIEPQLYSTLGTLTDVTDTILKAFAEAADDTGIEVGATLTVNTDSDEEIAVELASVAATFAGAGVTALGTAGFVEPAGLHRYTGAADKARAAGLPIVSHAGQTGGPDSVAEALDVVGASRLSHGFRSVESSELVDRLAAERICCDICPVSNVALGVVADLGVHPAPALLAAGVPVTLNADDQLWFGVSITGQYEIGRQTWGLDDHTLAGFARSGTSAQGMSTSTRNQMTTAIAAWLQEEPR</sequence>
<dbReference type="PANTHER" id="PTHR43114:SF6">
    <property type="entry name" value="ADENINE DEAMINASE"/>
    <property type="match status" value="1"/>
</dbReference>
<keyword evidence="5" id="KW-0862">Zinc</keyword>
<dbReference type="InterPro" id="IPR032466">
    <property type="entry name" value="Metal_Hydrolase"/>
</dbReference>
<organism evidence="7 8">
    <name type="scientific">Mycolicibacterium komossense</name>
    <dbReference type="NCBI Taxonomy" id="1779"/>
    <lineage>
        <taxon>Bacteria</taxon>
        <taxon>Bacillati</taxon>
        <taxon>Actinomycetota</taxon>
        <taxon>Actinomycetes</taxon>
        <taxon>Mycobacteriales</taxon>
        <taxon>Mycobacteriaceae</taxon>
        <taxon>Mycolicibacterium</taxon>
    </lineage>
</organism>
<evidence type="ECO:0000259" key="6">
    <source>
        <dbReference type="Pfam" id="PF00962"/>
    </source>
</evidence>
<dbReference type="InterPro" id="IPR001365">
    <property type="entry name" value="A_deaminase_dom"/>
</dbReference>
<gene>
    <name evidence="7" type="ORF">H7J73_25450</name>
</gene>
<dbReference type="Pfam" id="PF00962">
    <property type="entry name" value="A_deaminase"/>
    <property type="match status" value="1"/>
</dbReference>
<evidence type="ECO:0000256" key="4">
    <source>
        <dbReference type="ARBA" id="ARBA00022801"/>
    </source>
</evidence>
<accession>A0ABT3CIS6</accession>
<dbReference type="EMBL" id="JACKTY010000041">
    <property type="protein sequence ID" value="MCV7229361.1"/>
    <property type="molecule type" value="Genomic_DNA"/>
</dbReference>